<evidence type="ECO:0000313" key="2">
    <source>
        <dbReference type="Proteomes" id="UP000821845"/>
    </source>
</evidence>
<reference evidence="1" key="1">
    <citation type="submission" date="2020-05" db="EMBL/GenBank/DDBJ databases">
        <title>Large-scale comparative analyses of tick genomes elucidate their genetic diversity and vector capacities.</title>
        <authorList>
            <person name="Jia N."/>
            <person name="Wang J."/>
            <person name="Shi W."/>
            <person name="Du L."/>
            <person name="Sun Y."/>
            <person name="Zhan W."/>
            <person name="Jiang J."/>
            <person name="Wang Q."/>
            <person name="Zhang B."/>
            <person name="Ji P."/>
            <person name="Sakyi L.B."/>
            <person name="Cui X."/>
            <person name="Yuan T."/>
            <person name="Jiang B."/>
            <person name="Yang W."/>
            <person name="Lam T.T.-Y."/>
            <person name="Chang Q."/>
            <person name="Ding S."/>
            <person name="Wang X."/>
            <person name="Zhu J."/>
            <person name="Ruan X."/>
            <person name="Zhao L."/>
            <person name="Wei J."/>
            <person name="Que T."/>
            <person name="Du C."/>
            <person name="Cheng J."/>
            <person name="Dai P."/>
            <person name="Han X."/>
            <person name="Huang E."/>
            <person name="Gao Y."/>
            <person name="Liu J."/>
            <person name="Shao H."/>
            <person name="Ye R."/>
            <person name="Li L."/>
            <person name="Wei W."/>
            <person name="Wang X."/>
            <person name="Wang C."/>
            <person name="Yang T."/>
            <person name="Huo Q."/>
            <person name="Li W."/>
            <person name="Guo W."/>
            <person name="Chen H."/>
            <person name="Zhou L."/>
            <person name="Ni X."/>
            <person name="Tian J."/>
            <person name="Zhou Y."/>
            <person name="Sheng Y."/>
            <person name="Liu T."/>
            <person name="Pan Y."/>
            <person name="Xia L."/>
            <person name="Li J."/>
            <person name="Zhao F."/>
            <person name="Cao W."/>
        </authorList>
    </citation>
    <scope>NUCLEOTIDE SEQUENCE</scope>
    <source>
        <strain evidence="1">Hyas-2018</strain>
    </source>
</reference>
<proteinExistence type="predicted"/>
<accession>A0ACB7SP66</accession>
<sequence>MEARLNADRGRTTTPLQERAGGKQKRTVPGDGKHLRQRDAREWESEGPVVKDGKGGQVLPSGTNGAVDVAHVVRNSETSVARCGTVASESPVRFANGAKTLLYRSRRGGRLGAC</sequence>
<organism evidence="1 2">
    <name type="scientific">Hyalomma asiaticum</name>
    <name type="common">Tick</name>
    <dbReference type="NCBI Taxonomy" id="266040"/>
    <lineage>
        <taxon>Eukaryota</taxon>
        <taxon>Metazoa</taxon>
        <taxon>Ecdysozoa</taxon>
        <taxon>Arthropoda</taxon>
        <taxon>Chelicerata</taxon>
        <taxon>Arachnida</taxon>
        <taxon>Acari</taxon>
        <taxon>Parasitiformes</taxon>
        <taxon>Ixodida</taxon>
        <taxon>Ixodoidea</taxon>
        <taxon>Ixodidae</taxon>
        <taxon>Hyalomminae</taxon>
        <taxon>Hyalomma</taxon>
    </lineage>
</organism>
<name>A0ACB7SP66_HYAAI</name>
<comment type="caution">
    <text evidence="1">The sequence shown here is derived from an EMBL/GenBank/DDBJ whole genome shotgun (WGS) entry which is preliminary data.</text>
</comment>
<evidence type="ECO:0000313" key="1">
    <source>
        <dbReference type="EMBL" id="KAH6936992.1"/>
    </source>
</evidence>
<dbReference type="Proteomes" id="UP000821845">
    <property type="component" value="Chromosome 3"/>
</dbReference>
<gene>
    <name evidence="1" type="ORF">HPB50_025081</name>
</gene>
<keyword evidence="2" id="KW-1185">Reference proteome</keyword>
<protein>
    <submittedName>
        <fullName evidence="1">Uncharacterized protein</fullName>
    </submittedName>
</protein>
<dbReference type="EMBL" id="CM023483">
    <property type="protein sequence ID" value="KAH6936992.1"/>
    <property type="molecule type" value="Genomic_DNA"/>
</dbReference>